<dbReference type="PANTHER" id="PTHR43014">
    <property type="entry name" value="MERCURIC REDUCTASE"/>
    <property type="match status" value="1"/>
</dbReference>
<dbReference type="InterPro" id="IPR023753">
    <property type="entry name" value="FAD/NAD-binding_dom"/>
</dbReference>
<dbReference type="NCBIfam" id="NF004939">
    <property type="entry name" value="PRK06292.1-1"/>
    <property type="match status" value="1"/>
</dbReference>
<proteinExistence type="inferred from homology"/>
<reference evidence="7" key="1">
    <citation type="submission" date="2023-04" db="EMBL/GenBank/DDBJ databases">
        <title>Sphingomonas sp. MAHUQ-71 isolated from rice field.</title>
        <authorList>
            <person name="Huq M.A."/>
        </authorList>
    </citation>
    <scope>NUCLEOTIDE SEQUENCE</scope>
    <source>
        <strain evidence="7">MAHUQ-71</strain>
    </source>
</reference>
<dbReference type="Pfam" id="PF02852">
    <property type="entry name" value="Pyr_redox_dim"/>
    <property type="match status" value="1"/>
</dbReference>
<keyword evidence="7" id="KW-0560">Oxidoreductase</keyword>
<organism evidence="7 8">
    <name type="scientific">Sphingomonas oryzagri</name>
    <dbReference type="NCBI Taxonomy" id="3042314"/>
    <lineage>
        <taxon>Bacteria</taxon>
        <taxon>Pseudomonadati</taxon>
        <taxon>Pseudomonadota</taxon>
        <taxon>Alphaproteobacteria</taxon>
        <taxon>Sphingomonadales</taxon>
        <taxon>Sphingomonadaceae</taxon>
        <taxon>Sphingomonas</taxon>
    </lineage>
</organism>
<dbReference type="EMBL" id="JARYGZ010000001">
    <property type="protein sequence ID" value="MDH7638199.1"/>
    <property type="molecule type" value="Genomic_DNA"/>
</dbReference>
<dbReference type="PRINTS" id="PR00368">
    <property type="entry name" value="FADPNR"/>
</dbReference>
<comment type="cofactor">
    <cofactor evidence="1">
        <name>FAD</name>
        <dbReference type="ChEBI" id="CHEBI:57692"/>
    </cofactor>
</comment>
<comment type="caution">
    <text evidence="7">The sequence shown here is derived from an EMBL/GenBank/DDBJ whole genome shotgun (WGS) entry which is preliminary data.</text>
</comment>
<dbReference type="PANTHER" id="PTHR43014:SF4">
    <property type="entry name" value="PYRIDINE NUCLEOTIDE-DISULFIDE OXIDOREDUCTASE RCLA-RELATED"/>
    <property type="match status" value="1"/>
</dbReference>
<keyword evidence="3" id="KW-0285">Flavoprotein</keyword>
<dbReference type="SUPFAM" id="SSF55424">
    <property type="entry name" value="FAD/NAD-linked reductases, dimerisation (C-terminal) domain"/>
    <property type="match status" value="1"/>
</dbReference>
<dbReference type="Gene3D" id="3.30.390.30">
    <property type="match status" value="1"/>
</dbReference>
<dbReference type="Gene3D" id="3.50.50.60">
    <property type="entry name" value="FAD/NAD(P)-binding domain"/>
    <property type="match status" value="2"/>
</dbReference>
<dbReference type="GO" id="GO:0004148">
    <property type="term" value="F:dihydrolipoyl dehydrogenase (NADH) activity"/>
    <property type="evidence" value="ECO:0007669"/>
    <property type="project" value="UniProtKB-EC"/>
</dbReference>
<feature type="domain" description="FAD/NAD(P)-binding" evidence="6">
    <location>
        <begin position="8"/>
        <end position="319"/>
    </location>
</feature>
<evidence type="ECO:0000313" key="8">
    <source>
        <dbReference type="Proteomes" id="UP001160625"/>
    </source>
</evidence>
<evidence type="ECO:0000256" key="2">
    <source>
        <dbReference type="ARBA" id="ARBA00007532"/>
    </source>
</evidence>
<dbReference type="PRINTS" id="PR00411">
    <property type="entry name" value="PNDRDTASEI"/>
</dbReference>
<comment type="similarity">
    <text evidence="2">Belongs to the class-I pyridine nucleotide-disulfide oxidoreductase family.</text>
</comment>
<dbReference type="PIRSF" id="PIRSF000350">
    <property type="entry name" value="Mercury_reductase_MerA"/>
    <property type="match status" value="1"/>
</dbReference>
<evidence type="ECO:0000313" key="7">
    <source>
        <dbReference type="EMBL" id="MDH7638199.1"/>
    </source>
</evidence>
<evidence type="ECO:0000259" key="6">
    <source>
        <dbReference type="Pfam" id="PF07992"/>
    </source>
</evidence>
<keyword evidence="8" id="KW-1185">Reference proteome</keyword>
<dbReference type="InterPro" id="IPR004099">
    <property type="entry name" value="Pyr_nucl-diS_OxRdtase_dimer"/>
</dbReference>
<evidence type="ECO:0000259" key="5">
    <source>
        <dbReference type="Pfam" id="PF02852"/>
    </source>
</evidence>
<feature type="domain" description="Pyridine nucleotide-disulphide oxidoreductase dimerisation" evidence="5">
    <location>
        <begin position="365"/>
        <end position="445"/>
    </location>
</feature>
<name>A0ABT6MYR3_9SPHN</name>
<sequence>MGDALHCDVAIIGAGTAGLSAERAARRAGAKTLLIDPEFIGTTCANVGCMPSKLLIAAARVAHAASTADVFGVRAAPTINGAEVMARLRHERDHFAGATREEIEKLPDGIAVQSRARFVAEHSLMLSDGRTIEAKAVVVATGSRPEIPSTFEPISDLVLTNETIFELPELPSTLAVVGAGPLGLELAQAMARLGVDVTLLDKAGTLAGIDDETIADRLKAILAQDMRIALGVEIAARTEDGKAALQWKGATAGNGLFDYVLVAAGRPPNLRDLDLKAAGLELDNKGVPLFDRETMRCGTSAIYIAGDADADRPVLHEASAEGAIAGTNAARHPDGKPGRRCVPFSIMFTDPPLVLIGRRAGKGLLAGDTDYRQQGRARIDGQAEGIARLFAEAGEGRLTGAVLLCPGADHLGHLLAWSIESGATTKDLLDRPYYHPTLEEGLKRALRAICKQIGLSAPETRDEGTPSGG</sequence>
<dbReference type="EC" id="1.8.1.4" evidence="7"/>
<dbReference type="InterPro" id="IPR036188">
    <property type="entry name" value="FAD/NAD-bd_sf"/>
</dbReference>
<evidence type="ECO:0000256" key="1">
    <source>
        <dbReference type="ARBA" id="ARBA00001974"/>
    </source>
</evidence>
<accession>A0ABT6MYR3</accession>
<dbReference type="Pfam" id="PF07992">
    <property type="entry name" value="Pyr_redox_2"/>
    <property type="match status" value="1"/>
</dbReference>
<evidence type="ECO:0000256" key="4">
    <source>
        <dbReference type="ARBA" id="ARBA00022827"/>
    </source>
</evidence>
<dbReference type="RefSeq" id="WP_281043514.1">
    <property type="nucleotide sequence ID" value="NZ_JARYGZ010000001.1"/>
</dbReference>
<gene>
    <name evidence="7" type="ORF">QGN17_05605</name>
</gene>
<dbReference type="Proteomes" id="UP001160625">
    <property type="component" value="Unassembled WGS sequence"/>
</dbReference>
<dbReference type="InterPro" id="IPR016156">
    <property type="entry name" value="FAD/NAD-linked_Rdtase_dimer_sf"/>
</dbReference>
<dbReference type="SUPFAM" id="SSF51905">
    <property type="entry name" value="FAD/NAD(P)-binding domain"/>
    <property type="match status" value="1"/>
</dbReference>
<evidence type="ECO:0000256" key="3">
    <source>
        <dbReference type="ARBA" id="ARBA00022630"/>
    </source>
</evidence>
<protein>
    <submittedName>
        <fullName evidence="7">Dihydrolipoyl dehydrogenase</fullName>
        <ecNumber evidence="7">1.8.1.4</ecNumber>
    </submittedName>
</protein>
<keyword evidence="4" id="KW-0274">FAD</keyword>
<dbReference type="InterPro" id="IPR001100">
    <property type="entry name" value="Pyr_nuc-diS_OxRdtase"/>
</dbReference>